<organism evidence="1 2">
    <name type="scientific">Cetraspora pellucida</name>
    <dbReference type="NCBI Taxonomy" id="1433469"/>
    <lineage>
        <taxon>Eukaryota</taxon>
        <taxon>Fungi</taxon>
        <taxon>Fungi incertae sedis</taxon>
        <taxon>Mucoromycota</taxon>
        <taxon>Glomeromycotina</taxon>
        <taxon>Glomeromycetes</taxon>
        <taxon>Diversisporales</taxon>
        <taxon>Gigasporaceae</taxon>
        <taxon>Cetraspora</taxon>
    </lineage>
</organism>
<name>A0ACA9PVN0_9GLOM</name>
<accession>A0ACA9PVN0</accession>
<dbReference type="EMBL" id="CAJVPW010030624">
    <property type="protein sequence ID" value="CAG8724595.1"/>
    <property type="molecule type" value="Genomic_DNA"/>
</dbReference>
<feature type="non-terminal residue" evidence="1">
    <location>
        <position position="1"/>
    </location>
</feature>
<sequence>KPARWGRGKFTQEIVGPFEFGEFRVIDKKESNDLNELRVDEHNAIIEGNNMLLDNATPLEVFRYNKDRVRYTYNFETMKQIYKELQKEIAASLPVWKK</sequence>
<protein>
    <submittedName>
        <fullName evidence="1">12321_t:CDS:1</fullName>
    </submittedName>
</protein>
<reference evidence="1" key="1">
    <citation type="submission" date="2021-06" db="EMBL/GenBank/DDBJ databases">
        <authorList>
            <person name="Kallberg Y."/>
            <person name="Tangrot J."/>
            <person name="Rosling A."/>
        </authorList>
    </citation>
    <scope>NUCLEOTIDE SEQUENCE</scope>
    <source>
        <strain evidence="1">28 12/20/2015</strain>
    </source>
</reference>
<evidence type="ECO:0000313" key="1">
    <source>
        <dbReference type="EMBL" id="CAG8724595.1"/>
    </source>
</evidence>
<gene>
    <name evidence="1" type="ORF">SPELUC_LOCUS12673</name>
</gene>
<comment type="caution">
    <text evidence="1">The sequence shown here is derived from an EMBL/GenBank/DDBJ whole genome shotgun (WGS) entry which is preliminary data.</text>
</comment>
<dbReference type="Proteomes" id="UP000789366">
    <property type="component" value="Unassembled WGS sequence"/>
</dbReference>
<feature type="non-terminal residue" evidence="1">
    <location>
        <position position="98"/>
    </location>
</feature>
<proteinExistence type="predicted"/>
<evidence type="ECO:0000313" key="2">
    <source>
        <dbReference type="Proteomes" id="UP000789366"/>
    </source>
</evidence>
<keyword evidence="2" id="KW-1185">Reference proteome</keyword>